<gene>
    <name evidence="1" type="ORF">SAMN05444374_101220</name>
</gene>
<accession>A0A1I0SHP2</accession>
<dbReference type="Gene3D" id="2.40.400.10">
    <property type="entry name" value="Acetoacetate decarboxylase-like"/>
    <property type="match status" value="1"/>
</dbReference>
<dbReference type="Proteomes" id="UP000182054">
    <property type="component" value="Unassembled WGS sequence"/>
</dbReference>
<dbReference type="GO" id="GO:0016829">
    <property type="term" value="F:lyase activity"/>
    <property type="evidence" value="ECO:0007669"/>
    <property type="project" value="InterPro"/>
</dbReference>
<proteinExistence type="predicted"/>
<evidence type="ECO:0000313" key="2">
    <source>
        <dbReference type="Proteomes" id="UP000182054"/>
    </source>
</evidence>
<reference evidence="1 2" key="1">
    <citation type="submission" date="2016-10" db="EMBL/GenBank/DDBJ databases">
        <authorList>
            <person name="de Groot N.N."/>
        </authorList>
    </citation>
    <scope>NUCLEOTIDE SEQUENCE [LARGE SCALE GENOMIC DNA]</scope>
    <source>
        <strain evidence="1 2">DSM 44908</strain>
    </source>
</reference>
<protein>
    <submittedName>
        <fullName evidence="1">Acetoacetate decarboxylase (ADC)</fullName>
    </submittedName>
</protein>
<dbReference type="InterPro" id="IPR010451">
    <property type="entry name" value="Acetoacetate_decarboxylase"/>
</dbReference>
<dbReference type="SUPFAM" id="SSF160104">
    <property type="entry name" value="Acetoacetate decarboxylase-like"/>
    <property type="match status" value="1"/>
</dbReference>
<dbReference type="InterPro" id="IPR023375">
    <property type="entry name" value="ADC_dom_sf"/>
</dbReference>
<organism evidence="1 2">
    <name type="scientific">Rhodococcoides kroppenstedtii</name>
    <dbReference type="NCBI Taxonomy" id="293050"/>
    <lineage>
        <taxon>Bacteria</taxon>
        <taxon>Bacillati</taxon>
        <taxon>Actinomycetota</taxon>
        <taxon>Actinomycetes</taxon>
        <taxon>Mycobacteriales</taxon>
        <taxon>Nocardiaceae</taxon>
        <taxon>Rhodococcoides</taxon>
    </lineage>
</organism>
<dbReference type="AlphaFoldDB" id="A0A1I0SHP2"/>
<sequence>MDVHVSAILTGMTELRAADWHIGADGETYPPEPWYLGGTLLVSTFLVPTRELPARVTDSVRDAAVRPVTVGGRAVVGAAFVRYTSGGVLSYDELIGSVLVRRGASIMATIPDIWVDSPQSRTGGRELWSIPKHLGDFRRESSGRRVAASMTMDGAPVAALDATIGRASLPGSIGIPLTTAQALDGRRVVSRNRLFPRVRTLNATWTFAPDGPLGHLHGRRPAVSVALTDASIVFGAHVVRSGQNSHPRNR</sequence>
<evidence type="ECO:0000313" key="1">
    <source>
        <dbReference type="EMBL" id="SFA38953.1"/>
    </source>
</evidence>
<name>A0A1I0SHP2_9NOCA</name>
<dbReference type="EMBL" id="FOJN01000001">
    <property type="protein sequence ID" value="SFA38953.1"/>
    <property type="molecule type" value="Genomic_DNA"/>
</dbReference>
<dbReference type="Pfam" id="PF06314">
    <property type="entry name" value="ADC"/>
    <property type="match status" value="1"/>
</dbReference>